<organism evidence="2 3">
    <name type="scientific">Polarella glacialis</name>
    <name type="common">Dinoflagellate</name>
    <dbReference type="NCBI Taxonomy" id="89957"/>
    <lineage>
        <taxon>Eukaryota</taxon>
        <taxon>Sar</taxon>
        <taxon>Alveolata</taxon>
        <taxon>Dinophyceae</taxon>
        <taxon>Suessiales</taxon>
        <taxon>Suessiaceae</taxon>
        <taxon>Polarella</taxon>
    </lineage>
</organism>
<dbReference type="EMBL" id="CAJNNV010031241">
    <property type="protein sequence ID" value="CAE8635100.1"/>
    <property type="molecule type" value="Genomic_DNA"/>
</dbReference>
<keyword evidence="3" id="KW-1185">Reference proteome</keyword>
<feature type="compositionally biased region" description="Polar residues" evidence="1">
    <location>
        <begin position="114"/>
        <end position="125"/>
    </location>
</feature>
<reference evidence="2" key="1">
    <citation type="submission" date="2021-02" db="EMBL/GenBank/DDBJ databases">
        <authorList>
            <person name="Dougan E. K."/>
            <person name="Rhodes N."/>
            <person name="Thang M."/>
            <person name="Chan C."/>
        </authorList>
    </citation>
    <scope>NUCLEOTIDE SEQUENCE</scope>
</reference>
<evidence type="ECO:0000313" key="3">
    <source>
        <dbReference type="Proteomes" id="UP000654075"/>
    </source>
</evidence>
<comment type="caution">
    <text evidence="2">The sequence shown here is derived from an EMBL/GenBank/DDBJ whole genome shotgun (WGS) entry which is preliminary data.</text>
</comment>
<evidence type="ECO:0000256" key="1">
    <source>
        <dbReference type="SAM" id="MobiDB-lite"/>
    </source>
</evidence>
<proteinExistence type="predicted"/>
<sequence length="125" mass="12873">MGCRSSTATGGLPQAAAPGPLHSTAVPVDCAPCRPMPTLLTSGSRLQRDGSLIKAQNDLRGADHEGLASRCLSGQSNGGPNAATPAQEEAGEVAADHREEPSLIHVKRADGFSRTPSSLFRSEIS</sequence>
<protein>
    <submittedName>
        <fullName evidence="2">Uncharacterized protein</fullName>
    </submittedName>
</protein>
<evidence type="ECO:0000313" key="2">
    <source>
        <dbReference type="EMBL" id="CAE8635100.1"/>
    </source>
</evidence>
<name>A0A813HBQ5_POLGL</name>
<gene>
    <name evidence="2" type="ORF">PGLA1383_LOCUS50708</name>
</gene>
<feature type="compositionally biased region" description="Basic and acidic residues" evidence="1">
    <location>
        <begin position="94"/>
        <end position="111"/>
    </location>
</feature>
<feature type="region of interest" description="Disordered" evidence="1">
    <location>
        <begin position="39"/>
        <end position="125"/>
    </location>
</feature>
<dbReference type="Proteomes" id="UP000654075">
    <property type="component" value="Unassembled WGS sequence"/>
</dbReference>
<accession>A0A813HBQ5</accession>
<dbReference type="AlphaFoldDB" id="A0A813HBQ5"/>
<feature type="region of interest" description="Disordered" evidence="1">
    <location>
        <begin position="1"/>
        <end position="27"/>
    </location>
</feature>